<evidence type="ECO:0000313" key="1">
    <source>
        <dbReference type="EMBL" id="AXV09907.1"/>
    </source>
</evidence>
<sequence>MTHLTTTPMTHPAFAQARWHDARWTHKAVMGLFPTPLPDNGTGPRATSRILYRTEPDVAGGRILIQSDIPPVVDGVRTRPMDDVFVRYRPGGTVALLLHANTVRTINRTRDDGNVRTHRARVPDTLLNGWLKDRLEGAATLHGHIDTSPLERALGPRRRGRQQIITIYRATATITNPTRLIDLCTAGIGRNKAYGCGLLTALPTN</sequence>
<dbReference type="Gene3D" id="3.30.70.1210">
    <property type="entry name" value="Crispr-associated protein, domain 2"/>
    <property type="match status" value="1"/>
</dbReference>
<evidence type="ECO:0000313" key="2">
    <source>
        <dbReference type="Proteomes" id="UP000264006"/>
    </source>
</evidence>
<dbReference type="RefSeq" id="WP_164711087.1">
    <property type="nucleotide sequence ID" value="NZ_CP031166.1"/>
</dbReference>
<dbReference type="SUPFAM" id="SSF117987">
    <property type="entry name" value="CRISPR-associated protein"/>
    <property type="match status" value="2"/>
</dbReference>
<dbReference type="AlphaFoldDB" id="A0A346Y610"/>
<name>A0A346Y610_9ACTN</name>
<keyword evidence="1" id="KW-0614">Plasmid</keyword>
<dbReference type="Pfam" id="PF08798">
    <property type="entry name" value="CRISPR_assoc"/>
    <property type="match status" value="1"/>
</dbReference>
<dbReference type="EMBL" id="CP031166">
    <property type="protein sequence ID" value="AXV09907.1"/>
    <property type="molecule type" value="Genomic_DNA"/>
</dbReference>
<dbReference type="SMART" id="SM01101">
    <property type="entry name" value="CRISPR_assoc"/>
    <property type="match status" value="1"/>
</dbReference>
<dbReference type="KEGG" id="euz:DVS28_b0137"/>
<reference evidence="1 2" key="1">
    <citation type="submission" date="2018-09" db="EMBL/GenBank/DDBJ databases">
        <title>Complete genome sequence of Euzebya sp. DY32-46 isolated from seawater of Pacific Ocean.</title>
        <authorList>
            <person name="Xu L."/>
            <person name="Wu Y.-H."/>
            <person name="Xu X.-W."/>
        </authorList>
    </citation>
    <scope>NUCLEOTIDE SEQUENCE [LARGE SCALE GENOMIC DNA]</scope>
    <source>
        <strain evidence="1 2">DY32-46</strain>
        <plasmid evidence="2">pedy32-46i</plasmid>
    </source>
</reference>
<keyword evidence="2" id="KW-1185">Reference proteome</keyword>
<geneLocation type="plasmid" evidence="2">
    <name>pedy32-46i</name>
</geneLocation>
<dbReference type="Gene3D" id="3.30.70.1200">
    <property type="entry name" value="Crispr-associated protein, domain 1"/>
    <property type="match status" value="1"/>
</dbReference>
<organism evidence="1 2">
    <name type="scientific">Euzebya pacifica</name>
    <dbReference type="NCBI Taxonomy" id="1608957"/>
    <lineage>
        <taxon>Bacteria</taxon>
        <taxon>Bacillati</taxon>
        <taxon>Actinomycetota</taxon>
        <taxon>Nitriliruptoria</taxon>
        <taxon>Euzebyales</taxon>
    </lineage>
</organism>
<gene>
    <name evidence="1" type="ORF">DVS28_b0137</name>
</gene>
<dbReference type="Proteomes" id="UP000264006">
    <property type="component" value="Plasmid pEDY32-46I"/>
</dbReference>
<dbReference type="InterPro" id="IPR010179">
    <property type="entry name" value="CRISPR-assoc_prot_Cse3"/>
</dbReference>
<protein>
    <submittedName>
        <fullName evidence="1">CRISPR-associated protein, Cse3 family</fullName>
    </submittedName>
</protein>
<dbReference type="NCBIfam" id="TIGR01907">
    <property type="entry name" value="casE_Cse3"/>
    <property type="match status" value="1"/>
</dbReference>
<proteinExistence type="predicted"/>
<accession>A0A346Y610</accession>